<protein>
    <submittedName>
        <fullName evidence="5">Alpha/beta hydrolase</fullName>
    </submittedName>
</protein>
<evidence type="ECO:0000313" key="6">
    <source>
        <dbReference type="Proteomes" id="UP000596079"/>
    </source>
</evidence>
<reference evidence="5 6" key="1">
    <citation type="submission" date="2020-08" db="EMBL/GenBank/DDBJ databases">
        <title>Emergence of ISAba1-mediated novel tet(X) in Acinetobacter variabilis from a chicken farm.</title>
        <authorList>
            <person name="Peng K."/>
            <person name="Li R."/>
        </authorList>
    </citation>
    <scope>NUCLEOTIDE SEQUENCE [LARGE SCALE GENOMIC DNA]</scope>
    <source>
        <strain evidence="5 6">XM9F202-2</strain>
    </source>
</reference>
<dbReference type="Proteomes" id="UP000596079">
    <property type="component" value="Chromosome"/>
</dbReference>
<evidence type="ECO:0000313" key="5">
    <source>
        <dbReference type="EMBL" id="QQN88141.1"/>
    </source>
</evidence>
<dbReference type="GO" id="GO:0016787">
    <property type="term" value="F:hydrolase activity"/>
    <property type="evidence" value="ECO:0007669"/>
    <property type="project" value="UniProtKB-KW"/>
</dbReference>
<dbReference type="PANTHER" id="PTHR48081:SF8">
    <property type="entry name" value="ALPHA_BETA HYDROLASE FOLD-3 DOMAIN-CONTAINING PROTEIN-RELATED"/>
    <property type="match status" value="1"/>
</dbReference>
<dbReference type="Gene3D" id="3.40.50.1820">
    <property type="entry name" value="alpha/beta hydrolase"/>
    <property type="match status" value="1"/>
</dbReference>
<dbReference type="EMBL" id="CP060811">
    <property type="protein sequence ID" value="QQN88141.1"/>
    <property type="molecule type" value="Genomic_DNA"/>
</dbReference>
<dbReference type="InterPro" id="IPR033140">
    <property type="entry name" value="Lipase_GDXG_put_SER_AS"/>
</dbReference>
<keyword evidence="2 5" id="KW-0378">Hydrolase</keyword>
<dbReference type="PANTHER" id="PTHR48081">
    <property type="entry name" value="AB HYDROLASE SUPERFAMILY PROTEIN C4A8.06C"/>
    <property type="match status" value="1"/>
</dbReference>
<organism evidence="5 6">
    <name type="scientific">Acinetobacter variabilis</name>
    <dbReference type="NCBI Taxonomy" id="70346"/>
    <lineage>
        <taxon>Bacteria</taxon>
        <taxon>Pseudomonadati</taxon>
        <taxon>Pseudomonadota</taxon>
        <taxon>Gammaproteobacteria</taxon>
        <taxon>Moraxellales</taxon>
        <taxon>Moraxellaceae</taxon>
        <taxon>Acinetobacter</taxon>
    </lineage>
</organism>
<dbReference type="PROSITE" id="PS01174">
    <property type="entry name" value="LIPASE_GDXG_SER"/>
    <property type="match status" value="1"/>
</dbReference>
<comment type="similarity">
    <text evidence="1">Belongs to the 'GDXG' lipolytic enzyme family.</text>
</comment>
<dbReference type="AlphaFoldDB" id="A0A7T7WJ55"/>
<evidence type="ECO:0000259" key="4">
    <source>
        <dbReference type="Pfam" id="PF07859"/>
    </source>
</evidence>
<dbReference type="SUPFAM" id="SSF53474">
    <property type="entry name" value="alpha/beta-Hydrolases"/>
    <property type="match status" value="1"/>
</dbReference>
<dbReference type="InterPro" id="IPR013094">
    <property type="entry name" value="AB_hydrolase_3"/>
</dbReference>
<evidence type="ECO:0000256" key="3">
    <source>
        <dbReference type="PROSITE-ProRule" id="PRU10038"/>
    </source>
</evidence>
<dbReference type="InterPro" id="IPR029058">
    <property type="entry name" value="AB_hydrolase_fold"/>
</dbReference>
<feature type="active site" evidence="3">
    <location>
        <position position="201"/>
    </location>
</feature>
<dbReference type="Pfam" id="PF07859">
    <property type="entry name" value="Abhydrolase_3"/>
    <property type="match status" value="1"/>
</dbReference>
<evidence type="ECO:0000256" key="2">
    <source>
        <dbReference type="ARBA" id="ARBA00022801"/>
    </source>
</evidence>
<evidence type="ECO:0000256" key="1">
    <source>
        <dbReference type="ARBA" id="ARBA00010515"/>
    </source>
</evidence>
<gene>
    <name evidence="5" type="ORF">IAQ69_00100</name>
</gene>
<dbReference type="InterPro" id="IPR050300">
    <property type="entry name" value="GDXG_lipolytic_enzyme"/>
</dbReference>
<sequence length="356" mass="40203">MGANNPVTKFVMDKGQGTAARLLDCLPSFAQERLVKALDYPYDYPDLDPYIKCLMAIQIKQGQHGFISEDAVRSRQLFDERMKAIQAKPTPVKAVEDLRLPLQNGTIFARHYHPAPQKKLPMVIFYHGGAFIVGGLDTHDEFCRLLAVHAKVQVLSVAYPLTPEYSPLQMVQVCEDALAWVHQNIKQLKIYKNQIVVAGDSAGGNLAAVVAQRSADKIYAPRAQLLLYPAVDFKSRHPSFYAYNQGLVLSAQDIDLVTKLYAETHQVELDDPLISPTYGELKNLPPAYVITARHDVLHDEGSIYALKLRENGVRVYYQEYTDQAHGFINLTPIHKRSKKQVIELSKNFRKFLDKKI</sequence>
<dbReference type="RefSeq" id="WP_166138650.1">
    <property type="nucleotide sequence ID" value="NZ_CP060811.1"/>
</dbReference>
<proteinExistence type="inferred from homology"/>
<name>A0A7T7WJ55_9GAMM</name>
<accession>A0A7T7WJ55</accession>
<feature type="domain" description="Alpha/beta hydrolase fold-3" evidence="4">
    <location>
        <begin position="123"/>
        <end position="328"/>
    </location>
</feature>